<evidence type="ECO:0000256" key="2">
    <source>
        <dbReference type="SAM" id="Coils"/>
    </source>
</evidence>
<feature type="domain" description="Multidrug resistance protein MdtA-like beta-barrel" evidence="6">
    <location>
        <begin position="202"/>
        <end position="278"/>
    </location>
</feature>
<keyword evidence="9" id="KW-1185">Reference proteome</keyword>
<dbReference type="InterPro" id="IPR006143">
    <property type="entry name" value="RND_pump_MFP"/>
</dbReference>
<accession>A0A939B8H7</accession>
<evidence type="ECO:0000256" key="3">
    <source>
        <dbReference type="SAM" id="MobiDB-lite"/>
    </source>
</evidence>
<dbReference type="GO" id="GO:0030313">
    <property type="term" value="C:cell envelope"/>
    <property type="evidence" value="ECO:0007669"/>
    <property type="project" value="UniProtKB-SubCell"/>
</dbReference>
<dbReference type="NCBIfam" id="TIGR01730">
    <property type="entry name" value="RND_mfp"/>
    <property type="match status" value="1"/>
</dbReference>
<feature type="signal peptide" evidence="4">
    <location>
        <begin position="1"/>
        <end position="24"/>
    </location>
</feature>
<evidence type="ECO:0000259" key="6">
    <source>
        <dbReference type="Pfam" id="PF25944"/>
    </source>
</evidence>
<gene>
    <name evidence="8" type="ORF">H6A34_13335</name>
</gene>
<evidence type="ECO:0000313" key="8">
    <source>
        <dbReference type="EMBL" id="MBM6674846.1"/>
    </source>
</evidence>
<dbReference type="InterPro" id="IPR058626">
    <property type="entry name" value="MdtA-like_b-barrel"/>
</dbReference>
<dbReference type="GO" id="GO:0022857">
    <property type="term" value="F:transmembrane transporter activity"/>
    <property type="evidence" value="ECO:0007669"/>
    <property type="project" value="InterPro"/>
</dbReference>
<sequence>MKKNKFLMLAAVAVMLSSCGGQQGGSGDNEYAVRTIETQNAELQTTYPATIRGVQDVEIRPMVSGFITKMYVKEGQTVKKGQVLFEINKVTYEAAARQAKAAVNSAEAQLNTSKLTYENNQKLFENNVIGSYELQSAKNNYENAQAALAQAKANYVSAKQNLDFCYVTSPSNGVVGDLPYRVGALVSASSAEALTTVSDINTMQVYFSMTEKDILDMTKEKGGLHAAISEYPAVKLQLADGTTYNHDGKVAAVSGVIDQSTGSVSMRADFPNPEHLLKSGGSGYIIVPHVSTNVVVVPQDAVVQVQDRYFVYVVGKDNKVKYTNVNVNPNNDGKSYIIESGLKSGDRIVVKGVTTLKDGMQITPITEAQYQEKLKKTSQMGASQNDLNKLKENLTK</sequence>
<comment type="caution">
    <text evidence="8">The sequence shown here is derived from an EMBL/GenBank/DDBJ whole genome shotgun (WGS) entry which is preliminary data.</text>
</comment>
<dbReference type="AlphaFoldDB" id="A0A939B8H7"/>
<evidence type="ECO:0000256" key="4">
    <source>
        <dbReference type="SAM" id="SignalP"/>
    </source>
</evidence>
<dbReference type="RefSeq" id="WP_021949051.1">
    <property type="nucleotide sequence ID" value="NZ_JACJJG010000139.1"/>
</dbReference>
<organism evidence="8 9">
    <name type="scientific">Marseilla massiliensis</name>
    <dbReference type="NCBI Taxonomy" id="1841864"/>
    <lineage>
        <taxon>Bacteria</taxon>
        <taxon>Pseudomonadati</taxon>
        <taxon>Bacteroidota</taxon>
        <taxon>Bacteroidia</taxon>
        <taxon>Bacteroidales</taxon>
        <taxon>Prevotellaceae</taxon>
        <taxon>Marseilla</taxon>
    </lineage>
</organism>
<dbReference type="Pfam" id="PF25917">
    <property type="entry name" value="BSH_RND"/>
    <property type="match status" value="1"/>
</dbReference>
<reference evidence="8" key="2">
    <citation type="journal article" date="2021" name="Sci. Rep.">
        <title>The distribution of antibiotic resistance genes in chicken gut microbiota commensals.</title>
        <authorList>
            <person name="Juricova H."/>
            <person name="Matiasovicova J."/>
            <person name="Kubasova T."/>
            <person name="Cejkova D."/>
            <person name="Rychlik I."/>
        </authorList>
    </citation>
    <scope>NUCLEOTIDE SEQUENCE</scope>
    <source>
        <strain evidence="8">An824</strain>
    </source>
</reference>
<dbReference type="Gene3D" id="2.40.30.170">
    <property type="match status" value="1"/>
</dbReference>
<dbReference type="SUPFAM" id="SSF111369">
    <property type="entry name" value="HlyD-like secretion proteins"/>
    <property type="match status" value="1"/>
</dbReference>
<proteinExistence type="inferred from homology"/>
<feature type="domain" description="Multidrug resistance protein MdtA-like barrel-sandwich hybrid" evidence="5">
    <location>
        <begin position="56"/>
        <end position="197"/>
    </location>
</feature>
<dbReference type="Pfam" id="PF25989">
    <property type="entry name" value="YknX_C"/>
    <property type="match status" value="1"/>
</dbReference>
<evidence type="ECO:0000313" key="9">
    <source>
        <dbReference type="Proteomes" id="UP000706891"/>
    </source>
</evidence>
<dbReference type="Proteomes" id="UP000706891">
    <property type="component" value="Unassembled WGS sequence"/>
</dbReference>
<evidence type="ECO:0000259" key="5">
    <source>
        <dbReference type="Pfam" id="PF25917"/>
    </source>
</evidence>
<feature type="region of interest" description="Disordered" evidence="3">
    <location>
        <begin position="377"/>
        <end position="396"/>
    </location>
</feature>
<name>A0A939B8H7_9BACT</name>
<feature type="coiled-coil region" evidence="2">
    <location>
        <begin position="134"/>
        <end position="161"/>
    </location>
</feature>
<protein>
    <submittedName>
        <fullName evidence="8">Efflux RND transporter periplasmic adaptor subunit</fullName>
    </submittedName>
</protein>
<dbReference type="EMBL" id="JACJJG010000139">
    <property type="protein sequence ID" value="MBM6674846.1"/>
    <property type="molecule type" value="Genomic_DNA"/>
</dbReference>
<dbReference type="Gene3D" id="2.40.420.20">
    <property type="match status" value="1"/>
</dbReference>
<evidence type="ECO:0000256" key="1">
    <source>
        <dbReference type="ARBA" id="ARBA00009477"/>
    </source>
</evidence>
<feature type="compositionally biased region" description="Polar residues" evidence="3">
    <location>
        <begin position="377"/>
        <end position="387"/>
    </location>
</feature>
<dbReference type="PANTHER" id="PTHR30158">
    <property type="entry name" value="ACRA/E-RELATED COMPONENT OF DRUG EFFLUX TRANSPORTER"/>
    <property type="match status" value="1"/>
</dbReference>
<keyword evidence="2" id="KW-0175">Coiled coil</keyword>
<dbReference type="Pfam" id="PF25944">
    <property type="entry name" value="Beta-barrel_RND"/>
    <property type="match status" value="1"/>
</dbReference>
<reference evidence="8" key="1">
    <citation type="submission" date="2020-08" db="EMBL/GenBank/DDBJ databases">
        <authorList>
            <person name="Cejkova D."/>
            <person name="Kubasova T."/>
            <person name="Jahodarova E."/>
            <person name="Rychlik I."/>
        </authorList>
    </citation>
    <scope>NUCLEOTIDE SEQUENCE</scope>
    <source>
        <strain evidence="8">An824</strain>
    </source>
</reference>
<dbReference type="PROSITE" id="PS51257">
    <property type="entry name" value="PROKAR_LIPOPROTEIN"/>
    <property type="match status" value="1"/>
</dbReference>
<feature type="chain" id="PRO_5036898163" evidence="4">
    <location>
        <begin position="25"/>
        <end position="396"/>
    </location>
</feature>
<keyword evidence="4" id="KW-0732">Signal</keyword>
<comment type="similarity">
    <text evidence="1">Belongs to the membrane fusion protein (MFP) (TC 8.A.1) family.</text>
</comment>
<dbReference type="GO" id="GO:0005886">
    <property type="term" value="C:plasma membrane"/>
    <property type="evidence" value="ECO:0007669"/>
    <property type="project" value="TreeGrafter"/>
</dbReference>
<evidence type="ECO:0000259" key="7">
    <source>
        <dbReference type="Pfam" id="PF25989"/>
    </source>
</evidence>
<feature type="domain" description="YknX-like C-terminal permuted SH3-like" evidence="7">
    <location>
        <begin position="294"/>
        <end position="363"/>
    </location>
</feature>
<dbReference type="InterPro" id="IPR058637">
    <property type="entry name" value="YknX-like_C"/>
</dbReference>
<dbReference type="InterPro" id="IPR058625">
    <property type="entry name" value="MdtA-like_BSH"/>
</dbReference>
<dbReference type="PANTHER" id="PTHR30158:SF23">
    <property type="entry name" value="MULTIDRUG RESISTANCE PROTEIN MEXA"/>
    <property type="match status" value="1"/>
</dbReference>
<dbReference type="Gene3D" id="2.40.50.100">
    <property type="match status" value="1"/>
</dbReference>
<dbReference type="GO" id="GO:0046677">
    <property type="term" value="P:response to antibiotic"/>
    <property type="evidence" value="ECO:0007669"/>
    <property type="project" value="TreeGrafter"/>
</dbReference>
<dbReference type="Gene3D" id="1.10.287.470">
    <property type="entry name" value="Helix hairpin bin"/>
    <property type="match status" value="1"/>
</dbReference>